<keyword evidence="1" id="KW-1133">Transmembrane helix</keyword>
<keyword evidence="2" id="KW-0614">Plasmid</keyword>
<feature type="transmembrane region" description="Helical" evidence="1">
    <location>
        <begin position="150"/>
        <end position="168"/>
    </location>
</feature>
<keyword evidence="1" id="KW-0472">Membrane</keyword>
<reference evidence="2 3" key="1">
    <citation type="journal article" date="2018" name="Front. Microbiol.">
        <title>Hydrolytic Capabilities as a Key to Environmental Success: Chitinolytic and Cellulolytic Acidobacteria From Acidic Sub-arctic Soils and Boreal Peatlands.</title>
        <authorList>
            <person name="Belova S.E."/>
            <person name="Ravin N.V."/>
            <person name="Pankratov T.A."/>
            <person name="Rakitin A.L."/>
            <person name="Ivanova A.A."/>
            <person name="Beletsky A.V."/>
            <person name="Mardanov A.V."/>
            <person name="Sinninghe Damste J.S."/>
            <person name="Dedysh S.N."/>
        </authorList>
    </citation>
    <scope>NUCLEOTIDE SEQUENCE [LARGE SCALE GENOMIC DNA]</scope>
    <source>
        <strain evidence="2 3">SBC82</strain>
        <plasmid evidence="3">pacpol2</plasmid>
    </source>
</reference>
<evidence type="ECO:0000256" key="1">
    <source>
        <dbReference type="SAM" id="Phobius"/>
    </source>
</evidence>
<keyword evidence="1" id="KW-0812">Transmembrane</keyword>
<sequence length="195" mass="21669">MLYTVWIDFGTAELNAGQEANALVNVYRQAAGLPASEEEQLRLLARKYADVVVNQEWDEMNRNILPVASDKICNEMWRLLEQTPTSNPSEIGAKNHILTEISSLTGYRRTRLVQFASRIPGVLWWVLLVGAVITIASTCMFGAASRVLHAIQVSALSLLLSLVLVAIADINRPFQGGVHVDDFAFRRAQINMSDE</sequence>
<name>A0A2Z5G9S7_9BACT</name>
<evidence type="ECO:0000313" key="2">
    <source>
        <dbReference type="EMBL" id="AXC16032.1"/>
    </source>
</evidence>
<dbReference type="Proteomes" id="UP000253606">
    <property type="component" value="Plasmid pACPOL2"/>
</dbReference>
<keyword evidence="3" id="KW-1185">Reference proteome</keyword>
<protein>
    <recommendedName>
        <fullName evidence="4">Integral membrane protein</fullName>
    </recommendedName>
</protein>
<accession>A0A2Z5G9S7</accession>
<dbReference type="EMBL" id="CP030842">
    <property type="protein sequence ID" value="AXC16032.1"/>
    <property type="molecule type" value="Genomic_DNA"/>
</dbReference>
<feature type="transmembrane region" description="Helical" evidence="1">
    <location>
        <begin position="122"/>
        <end position="144"/>
    </location>
</feature>
<evidence type="ECO:0000313" key="3">
    <source>
        <dbReference type="Proteomes" id="UP000253606"/>
    </source>
</evidence>
<organism evidence="2 3">
    <name type="scientific">Acidisarcina polymorpha</name>
    <dbReference type="NCBI Taxonomy" id="2211140"/>
    <lineage>
        <taxon>Bacteria</taxon>
        <taxon>Pseudomonadati</taxon>
        <taxon>Acidobacteriota</taxon>
        <taxon>Terriglobia</taxon>
        <taxon>Terriglobales</taxon>
        <taxon>Acidobacteriaceae</taxon>
        <taxon>Acidisarcina</taxon>
    </lineage>
</organism>
<proteinExistence type="predicted"/>
<dbReference type="Pfam" id="PF14023">
    <property type="entry name" value="Bestrophin-like"/>
    <property type="match status" value="1"/>
</dbReference>
<dbReference type="KEGG" id="abas:ACPOL_6822"/>
<evidence type="ECO:0008006" key="4">
    <source>
        <dbReference type="Google" id="ProtNLM"/>
    </source>
</evidence>
<dbReference type="InterPro" id="IPR025333">
    <property type="entry name" value="DUF4239"/>
</dbReference>
<dbReference type="AlphaFoldDB" id="A0A2Z5G9S7"/>
<geneLocation type="plasmid" evidence="3">
    <name>pacpol2</name>
</geneLocation>
<gene>
    <name evidence="2" type="ORF">ACPOL_6822</name>
</gene>